<evidence type="ECO:0000313" key="1">
    <source>
        <dbReference type="EMBL" id="CAB4703721.1"/>
    </source>
</evidence>
<dbReference type="Pfam" id="PF09424">
    <property type="entry name" value="YqeY"/>
    <property type="match status" value="1"/>
</dbReference>
<dbReference type="InterPro" id="IPR042184">
    <property type="entry name" value="YqeY/Aim41_N"/>
</dbReference>
<dbReference type="EMBL" id="CAFBRZ010000014">
    <property type="protein sequence ID" value="CAB5145931.1"/>
    <property type="molecule type" value="Genomic_DNA"/>
</dbReference>
<sequence>MSIKEQLRLDLTEAIRSRDEIISGTIRMVLSAITNEEVAGKEARVLSDDEVITVLSREAKKRREASEAFETAGRADKAALEKAEGEVIAKYLPAQLSIDDIKKLIADAVASTGAAGPADMGKVMGAVKPLIAGKADGSVVSTLVKEALNK</sequence>
<dbReference type="InterPro" id="IPR003789">
    <property type="entry name" value="Asn/Gln_tRNA_amidoTrase-B-like"/>
</dbReference>
<dbReference type="EMBL" id="CAFAAS010000015">
    <property type="protein sequence ID" value="CAB4811114.1"/>
    <property type="molecule type" value="Genomic_DNA"/>
</dbReference>
<evidence type="ECO:0000313" key="3">
    <source>
        <dbReference type="EMBL" id="CAB4967767.1"/>
    </source>
</evidence>
<evidence type="ECO:0000313" key="4">
    <source>
        <dbReference type="EMBL" id="CAB5145931.1"/>
    </source>
</evidence>
<dbReference type="Gene3D" id="1.10.1510.10">
    <property type="entry name" value="Uncharacterised protein YqeY/AIM41 PF09424, N-terminal domain"/>
    <property type="match status" value="1"/>
</dbReference>
<dbReference type="EMBL" id="CAEZYE010000009">
    <property type="protein sequence ID" value="CAB4703721.1"/>
    <property type="molecule type" value="Genomic_DNA"/>
</dbReference>
<gene>
    <name evidence="1" type="ORF">UFOPK2655_00298</name>
    <name evidence="2" type="ORF">UFOPK3077_01213</name>
    <name evidence="3" type="ORF">UFOPK3903_00005</name>
    <name evidence="4" type="ORF">UFOPK4444_00355</name>
</gene>
<dbReference type="GO" id="GO:0016884">
    <property type="term" value="F:carbon-nitrogen ligase activity, with glutamine as amido-N-donor"/>
    <property type="evidence" value="ECO:0007669"/>
    <property type="project" value="InterPro"/>
</dbReference>
<dbReference type="EMBL" id="CAFBOD010000001">
    <property type="protein sequence ID" value="CAB4967767.1"/>
    <property type="molecule type" value="Genomic_DNA"/>
</dbReference>
<protein>
    <submittedName>
        <fullName evidence="1">Unannotated protein</fullName>
    </submittedName>
</protein>
<name>A0A6J6PW83_9ZZZZ</name>
<dbReference type="PANTHER" id="PTHR28055">
    <property type="entry name" value="ALTERED INHERITANCE OF MITOCHONDRIA PROTEIN 41, MITOCHONDRIAL"/>
    <property type="match status" value="1"/>
</dbReference>
<dbReference type="PANTHER" id="PTHR28055:SF1">
    <property type="entry name" value="ALTERED INHERITANCE OF MITOCHONDRIA PROTEIN 41, MITOCHONDRIAL"/>
    <property type="match status" value="1"/>
</dbReference>
<dbReference type="SUPFAM" id="SSF89095">
    <property type="entry name" value="GatB/YqeY motif"/>
    <property type="match status" value="1"/>
</dbReference>
<proteinExistence type="predicted"/>
<dbReference type="InterPro" id="IPR023168">
    <property type="entry name" value="GatB_Yqey_C_2"/>
</dbReference>
<accession>A0A6J6PW83</accession>
<organism evidence="1">
    <name type="scientific">freshwater metagenome</name>
    <dbReference type="NCBI Taxonomy" id="449393"/>
    <lineage>
        <taxon>unclassified sequences</taxon>
        <taxon>metagenomes</taxon>
        <taxon>ecological metagenomes</taxon>
    </lineage>
</organism>
<dbReference type="Gene3D" id="1.10.10.410">
    <property type="match status" value="1"/>
</dbReference>
<reference evidence="1" key="1">
    <citation type="submission" date="2020-05" db="EMBL/GenBank/DDBJ databases">
        <authorList>
            <person name="Chiriac C."/>
            <person name="Salcher M."/>
            <person name="Ghai R."/>
            <person name="Kavagutti S V."/>
        </authorList>
    </citation>
    <scope>NUCLEOTIDE SEQUENCE</scope>
</reference>
<dbReference type="InterPro" id="IPR019004">
    <property type="entry name" value="YqeY/Aim41"/>
</dbReference>
<dbReference type="AlphaFoldDB" id="A0A6J6PW83"/>
<evidence type="ECO:0000313" key="2">
    <source>
        <dbReference type="EMBL" id="CAB4811114.1"/>
    </source>
</evidence>